<dbReference type="GO" id="GO:0005829">
    <property type="term" value="C:cytosol"/>
    <property type="evidence" value="ECO:0007669"/>
    <property type="project" value="TreeGrafter"/>
</dbReference>
<dbReference type="EMBL" id="BPLF01000004">
    <property type="protein sequence ID" value="GIX65181.1"/>
    <property type="molecule type" value="Genomic_DNA"/>
</dbReference>
<organism evidence="2 3">
    <name type="scientific">Babesia caballi</name>
    <dbReference type="NCBI Taxonomy" id="5871"/>
    <lineage>
        <taxon>Eukaryota</taxon>
        <taxon>Sar</taxon>
        <taxon>Alveolata</taxon>
        <taxon>Apicomplexa</taxon>
        <taxon>Aconoidasida</taxon>
        <taxon>Piroplasmida</taxon>
        <taxon>Babesiidae</taxon>
        <taxon>Babesia</taxon>
    </lineage>
</organism>
<accession>A0AAV4LZB9</accession>
<dbReference type="Pfam" id="PF04190">
    <property type="entry name" value="GET4"/>
    <property type="match status" value="1"/>
</dbReference>
<dbReference type="Proteomes" id="UP001497744">
    <property type="component" value="Unassembled WGS sequence"/>
</dbReference>
<evidence type="ECO:0000313" key="2">
    <source>
        <dbReference type="EMBL" id="GIX65181.1"/>
    </source>
</evidence>
<keyword evidence="3" id="KW-1185">Reference proteome</keyword>
<proteinExistence type="inferred from homology"/>
<dbReference type="SUPFAM" id="SSF48452">
    <property type="entry name" value="TPR-like"/>
    <property type="match status" value="1"/>
</dbReference>
<dbReference type="InterPro" id="IPR011990">
    <property type="entry name" value="TPR-like_helical_dom_sf"/>
</dbReference>
<dbReference type="RefSeq" id="XP_067717250.1">
    <property type="nucleotide sequence ID" value="XM_067861149.1"/>
</dbReference>
<reference evidence="2 3" key="1">
    <citation type="submission" date="2021-06" db="EMBL/GenBank/DDBJ databases">
        <title>Genome sequence of Babesia caballi.</title>
        <authorList>
            <person name="Yamagishi J."/>
            <person name="Kidaka T."/>
            <person name="Ochi A."/>
        </authorList>
    </citation>
    <scope>NUCLEOTIDE SEQUENCE [LARGE SCALE GENOMIC DNA]</scope>
    <source>
        <strain evidence="2">USDA-D6B2</strain>
    </source>
</reference>
<dbReference type="InterPro" id="IPR007317">
    <property type="entry name" value="GET4"/>
</dbReference>
<evidence type="ECO:0000256" key="1">
    <source>
        <dbReference type="ARBA" id="ARBA00005351"/>
    </source>
</evidence>
<dbReference type="GO" id="GO:0045048">
    <property type="term" value="P:protein insertion into ER membrane"/>
    <property type="evidence" value="ECO:0007669"/>
    <property type="project" value="InterPro"/>
</dbReference>
<comment type="similarity">
    <text evidence="1">Belongs to the GET4 family.</text>
</comment>
<sequence length="319" mass="35952">MDVEGNPKYRRIFEDVTAGRYYESFQHVMSVTKRSVPLPPPATMRRAVVGKRYNEAFALLHHVAVVYIGAGEYSQALELMNEYISIAKKADVPFTADNIGHVISFFRAITAGIATMGDSAAGPLSKSEILERTEAIVDDALERNPSVELNLCVGQYFMAERRLSDAQKFVASAQDPDLLFKVADEWAAAVEEHEKPFVFLRCVLIQLATGRFDDAKCILLMLNQDFEDADLVPLPLQLAYIFTELCDSPDYQLYKLACKVYKPIIDADINFPRLIHHFRQLLFPGNIDPTDPYQVDPTAPQTPTNPFAALMRPFMQPRQ</sequence>
<dbReference type="AlphaFoldDB" id="A0AAV4LZB9"/>
<name>A0AAV4LZB9_BABCB</name>
<dbReference type="Gene3D" id="1.25.40.10">
    <property type="entry name" value="Tetratricopeptide repeat domain"/>
    <property type="match status" value="1"/>
</dbReference>
<dbReference type="PANTHER" id="PTHR12875:SF0">
    <property type="entry name" value="GOLGI TO ER TRAFFIC PROTEIN 4 HOMOLOG"/>
    <property type="match status" value="1"/>
</dbReference>
<gene>
    <name evidence="2" type="ORF">BcabD6B2_46160</name>
</gene>
<evidence type="ECO:0000313" key="3">
    <source>
        <dbReference type="Proteomes" id="UP001497744"/>
    </source>
</evidence>
<comment type="caution">
    <text evidence="2">The sequence shown here is derived from an EMBL/GenBank/DDBJ whole genome shotgun (WGS) entry which is preliminary data.</text>
</comment>
<dbReference type="GeneID" id="94196662"/>
<dbReference type="PANTHER" id="PTHR12875">
    <property type="entry name" value="GOLGI TO ER TRAFFIC PROTEIN 4 HOMOLOG"/>
    <property type="match status" value="1"/>
</dbReference>
<evidence type="ECO:0008006" key="4">
    <source>
        <dbReference type="Google" id="ProtNLM"/>
    </source>
</evidence>
<protein>
    <recommendedName>
        <fullName evidence="4">Coatomer subunit epsilon</fullName>
    </recommendedName>
</protein>